<evidence type="ECO:0008006" key="3">
    <source>
        <dbReference type="Google" id="ProtNLM"/>
    </source>
</evidence>
<evidence type="ECO:0000313" key="1">
    <source>
        <dbReference type="EMBL" id="NOU69443.1"/>
    </source>
</evidence>
<comment type="caution">
    <text evidence="1">The sequence shown here is derived from an EMBL/GenBank/DDBJ whole genome shotgun (WGS) entry which is preliminary data.</text>
</comment>
<keyword evidence="2" id="KW-1185">Reference proteome</keyword>
<organism evidence="1 2">
    <name type="scientific">Paenibacillus plantarum</name>
    <dbReference type="NCBI Taxonomy" id="2654975"/>
    <lineage>
        <taxon>Bacteria</taxon>
        <taxon>Bacillati</taxon>
        <taxon>Bacillota</taxon>
        <taxon>Bacilli</taxon>
        <taxon>Bacillales</taxon>
        <taxon>Paenibacillaceae</taxon>
        <taxon>Paenibacillus</taxon>
    </lineage>
</organism>
<dbReference type="Proteomes" id="UP000653578">
    <property type="component" value="Unassembled WGS sequence"/>
</dbReference>
<evidence type="ECO:0000313" key="2">
    <source>
        <dbReference type="Proteomes" id="UP000653578"/>
    </source>
</evidence>
<sequence>MNISLKRSLYMSQLKQGTLESFRKFLQSDAPAFVVRMRKRNFITFSLFSWQHQLFLYTEAPSEDWEFQWPEAYTAWLETWPDWSGYARARNLVPLMDVFHDNRPDDTAGWRGVHSPQQRIGKLARLKPERYSSYVFYHFQKQEEEPGSFNDRYIIGAYENLLFSYHELPAIVSEAPTGLLQTNNSPEDWHGVMHPHFDPWTDTEEEGEKLWRSLEELLSY</sequence>
<protein>
    <recommendedName>
        <fullName evidence="3">Group-specific protein</fullName>
    </recommendedName>
</protein>
<reference evidence="1 2" key="1">
    <citation type="submission" date="2019-10" db="EMBL/GenBank/DDBJ databases">
        <title>Description of Paenibacillus humi sp. nov.</title>
        <authorList>
            <person name="Carlier A."/>
            <person name="Qi S."/>
        </authorList>
    </citation>
    <scope>NUCLEOTIDE SEQUENCE [LARGE SCALE GENOMIC DNA]</scope>
    <source>
        <strain evidence="1 2">LMG 31461</strain>
    </source>
</reference>
<proteinExistence type="predicted"/>
<dbReference type="EMBL" id="WHNY01000092">
    <property type="protein sequence ID" value="NOU69443.1"/>
    <property type="molecule type" value="Genomic_DNA"/>
</dbReference>
<dbReference type="RefSeq" id="WP_171637836.1">
    <property type="nucleotide sequence ID" value="NZ_WHNY01000092.1"/>
</dbReference>
<gene>
    <name evidence="1" type="ORF">GC096_36105</name>
</gene>
<accession>A0ABX1XNM2</accession>
<name>A0ABX1XNM2_9BACL</name>